<protein>
    <submittedName>
        <fullName evidence="2">Uncharacterized protein</fullName>
    </submittedName>
</protein>
<feature type="compositionally biased region" description="Polar residues" evidence="1">
    <location>
        <begin position="60"/>
        <end position="71"/>
    </location>
</feature>
<comment type="caution">
    <text evidence="2">The sequence shown here is derived from an EMBL/GenBank/DDBJ whole genome shotgun (WGS) entry which is preliminary data.</text>
</comment>
<dbReference type="EMBL" id="BGPR01069069">
    <property type="protein sequence ID" value="GBO42810.1"/>
    <property type="molecule type" value="Genomic_DNA"/>
</dbReference>
<organism evidence="2 3">
    <name type="scientific">Araneus ventricosus</name>
    <name type="common">Orbweaver spider</name>
    <name type="synonym">Epeira ventricosa</name>
    <dbReference type="NCBI Taxonomy" id="182803"/>
    <lineage>
        <taxon>Eukaryota</taxon>
        <taxon>Metazoa</taxon>
        <taxon>Ecdysozoa</taxon>
        <taxon>Arthropoda</taxon>
        <taxon>Chelicerata</taxon>
        <taxon>Arachnida</taxon>
        <taxon>Araneae</taxon>
        <taxon>Araneomorphae</taxon>
        <taxon>Entelegynae</taxon>
        <taxon>Araneoidea</taxon>
        <taxon>Araneidae</taxon>
        <taxon>Araneus</taxon>
    </lineage>
</organism>
<gene>
    <name evidence="2" type="ORF">AVEN_134121_1</name>
</gene>
<dbReference type="AlphaFoldDB" id="A0A4Y2X214"/>
<evidence type="ECO:0000256" key="1">
    <source>
        <dbReference type="SAM" id="MobiDB-lite"/>
    </source>
</evidence>
<accession>A0A4Y2X214</accession>
<proteinExistence type="predicted"/>
<evidence type="ECO:0000313" key="2">
    <source>
        <dbReference type="EMBL" id="GBO42810.1"/>
    </source>
</evidence>
<reference evidence="2 3" key="1">
    <citation type="journal article" date="2019" name="Sci. Rep.">
        <title>Orb-weaving spider Araneus ventricosus genome elucidates the spidroin gene catalogue.</title>
        <authorList>
            <person name="Kono N."/>
            <person name="Nakamura H."/>
            <person name="Ohtoshi R."/>
            <person name="Moran D.A.P."/>
            <person name="Shinohara A."/>
            <person name="Yoshida Y."/>
            <person name="Fujiwara M."/>
            <person name="Mori M."/>
            <person name="Tomita M."/>
            <person name="Arakawa K."/>
        </authorList>
    </citation>
    <scope>NUCLEOTIDE SEQUENCE [LARGE SCALE GENOMIC DNA]</scope>
</reference>
<keyword evidence="3" id="KW-1185">Reference proteome</keyword>
<name>A0A4Y2X214_ARAVE</name>
<feature type="region of interest" description="Disordered" evidence="1">
    <location>
        <begin position="60"/>
        <end position="80"/>
    </location>
</feature>
<dbReference type="Proteomes" id="UP000499080">
    <property type="component" value="Unassembled WGS sequence"/>
</dbReference>
<evidence type="ECO:0000313" key="3">
    <source>
        <dbReference type="Proteomes" id="UP000499080"/>
    </source>
</evidence>
<sequence length="131" mass="14597">MPISTIYVPTKIAHHPYPASEFSYPSSCVIKNNKGMDTSQRKLSGNRWCGRETVSSLTNSVSRRINQSHSQAPEAKCGENEDKTPFLLNKLISHFSSEVANPIDNFSRPVFRPPSSRNARLPDTFTGVSML</sequence>